<keyword evidence="4 9" id="KW-0812">Transmembrane</keyword>
<dbReference type="Proteomes" id="UP000682733">
    <property type="component" value="Unassembled WGS sequence"/>
</dbReference>
<reference evidence="11" key="1">
    <citation type="submission" date="2021-02" db="EMBL/GenBank/DDBJ databases">
        <authorList>
            <person name="Nowell W R."/>
        </authorList>
    </citation>
    <scope>NUCLEOTIDE SEQUENCE</scope>
</reference>
<dbReference type="InterPro" id="IPR050360">
    <property type="entry name" value="MFS_Sugar_Transporters"/>
</dbReference>
<dbReference type="PROSITE" id="PS00216">
    <property type="entry name" value="SUGAR_TRANSPORT_1"/>
    <property type="match status" value="1"/>
</dbReference>
<dbReference type="InterPro" id="IPR005829">
    <property type="entry name" value="Sugar_transporter_CS"/>
</dbReference>
<feature type="transmembrane region" description="Helical" evidence="9">
    <location>
        <begin position="463"/>
        <end position="484"/>
    </location>
</feature>
<dbReference type="InterPro" id="IPR005828">
    <property type="entry name" value="MFS_sugar_transport-like"/>
</dbReference>
<dbReference type="AlphaFoldDB" id="A0A8S2DIJ9"/>
<comment type="caution">
    <text evidence="11">The sequence shown here is derived from an EMBL/GenBank/DDBJ whole genome shotgun (WGS) entry which is preliminary data.</text>
</comment>
<dbReference type="GO" id="GO:0005351">
    <property type="term" value="F:carbohydrate:proton symporter activity"/>
    <property type="evidence" value="ECO:0007669"/>
    <property type="project" value="TreeGrafter"/>
</dbReference>
<dbReference type="Proteomes" id="UP000677228">
    <property type="component" value="Unassembled WGS sequence"/>
</dbReference>
<feature type="compositionally biased region" description="Polar residues" evidence="8">
    <location>
        <begin position="599"/>
        <end position="609"/>
    </location>
</feature>
<feature type="transmembrane region" description="Helical" evidence="9">
    <location>
        <begin position="12"/>
        <end position="37"/>
    </location>
</feature>
<feature type="transmembrane region" description="Helical" evidence="9">
    <location>
        <begin position="91"/>
        <end position="113"/>
    </location>
</feature>
<feature type="transmembrane region" description="Helical" evidence="9">
    <location>
        <begin position="400"/>
        <end position="423"/>
    </location>
</feature>
<feature type="domain" description="Major facilitator superfamily (MFS) profile" evidence="10">
    <location>
        <begin position="13"/>
        <end position="488"/>
    </location>
</feature>
<evidence type="ECO:0000313" key="11">
    <source>
        <dbReference type="EMBL" id="CAF0937129.1"/>
    </source>
</evidence>
<keyword evidence="6 9" id="KW-0472">Membrane</keyword>
<evidence type="ECO:0000256" key="4">
    <source>
        <dbReference type="ARBA" id="ARBA00022692"/>
    </source>
</evidence>
<feature type="transmembrane region" description="Helical" evidence="9">
    <location>
        <begin position="208"/>
        <end position="227"/>
    </location>
</feature>
<evidence type="ECO:0000256" key="6">
    <source>
        <dbReference type="ARBA" id="ARBA00023136"/>
    </source>
</evidence>
<dbReference type="PANTHER" id="PTHR48022:SF2">
    <property type="entry name" value="PLASTIDIC GLUCOSE TRANSPORTER 4"/>
    <property type="match status" value="1"/>
</dbReference>
<feature type="transmembrane region" description="Helical" evidence="9">
    <location>
        <begin position="119"/>
        <end position="136"/>
    </location>
</feature>
<feature type="region of interest" description="Disordered" evidence="8">
    <location>
        <begin position="517"/>
        <end position="625"/>
    </location>
</feature>
<gene>
    <name evidence="11" type="ORF">OVA965_LOCUS11439</name>
    <name evidence="12" type="ORF">TMI583_LOCUS11441</name>
</gene>
<dbReference type="FunFam" id="1.20.1250.20:FF:000026">
    <property type="entry name" value="MFS quinate transporter QutD"/>
    <property type="match status" value="1"/>
</dbReference>
<dbReference type="Pfam" id="PF00083">
    <property type="entry name" value="Sugar_tr"/>
    <property type="match status" value="1"/>
</dbReference>
<sequence>MTKKASSFQVYLTCAFASIGGFLFGYDTGVISGVLTMNDFLKYFGGTRALERQQLDSSISGAIVGILIGGCFVGALFGGPAGDRFSRKYSIVLFCWIFILGAILQTASIHIAMLLVSRFIAGVGIGALSMLIPVYQSEIAPKEIRGRLISLQQWLITIGIAVSFWINYVDVRQKMRFIALGSIGKLYVFLVGTDTHLSGTSISWRLPLALQIIPGLTLAFGIFFFPFSPRWLMDHDRDEEAIKVLARIRANGNTSDPVVQAEYLEIKEEIALERAESVRSYLELFKYPLRRRLILGVFSQIFQQFTGINSVMYYAPAIFKQAGLGTNSASLLATGINGCVNILATIPAILWVDKLGRRLILISGAFVTAISMLIVGGVIVVDSYGAVGIALDNQAAKYVIIVFVYVFVAGFAYSWGPTTWIYCTEIFPLSMRAKGTSITTASNWGANMIVSFVVPVMMEKITYGTYLFFGSCCVVMLVAVFLFYPETKNKRLEDIDEVFNTSSVIVAFRKSRGGKIKPDPKPDVLDGNDVELADGRGRTPSQHSKYTNGTAFGSLPPTYSSEDGEPRTSPDLPRISIAGSHSQRVSYERPRLSADVLRASSTVSPNSVGITHKSLADEADDSAKF</sequence>
<feature type="transmembrane region" description="Helical" evidence="9">
    <location>
        <begin position="148"/>
        <end position="166"/>
    </location>
</feature>
<feature type="transmembrane region" description="Helical" evidence="9">
    <location>
        <begin position="359"/>
        <end position="380"/>
    </location>
</feature>
<organism evidence="11 13">
    <name type="scientific">Didymodactylos carnosus</name>
    <dbReference type="NCBI Taxonomy" id="1234261"/>
    <lineage>
        <taxon>Eukaryota</taxon>
        <taxon>Metazoa</taxon>
        <taxon>Spiralia</taxon>
        <taxon>Gnathifera</taxon>
        <taxon>Rotifera</taxon>
        <taxon>Eurotatoria</taxon>
        <taxon>Bdelloidea</taxon>
        <taxon>Philodinida</taxon>
        <taxon>Philodinidae</taxon>
        <taxon>Didymodactylos</taxon>
    </lineage>
</organism>
<dbReference type="PROSITE" id="PS50850">
    <property type="entry name" value="MFS"/>
    <property type="match status" value="1"/>
</dbReference>
<evidence type="ECO:0000256" key="3">
    <source>
        <dbReference type="ARBA" id="ARBA00022448"/>
    </source>
</evidence>
<feature type="transmembrane region" description="Helical" evidence="9">
    <location>
        <begin position="331"/>
        <end position="352"/>
    </location>
</feature>
<dbReference type="InterPro" id="IPR036259">
    <property type="entry name" value="MFS_trans_sf"/>
</dbReference>
<feature type="transmembrane region" description="Helical" evidence="9">
    <location>
        <begin position="57"/>
        <end position="79"/>
    </location>
</feature>
<evidence type="ECO:0000256" key="8">
    <source>
        <dbReference type="SAM" id="MobiDB-lite"/>
    </source>
</evidence>
<evidence type="ECO:0000256" key="7">
    <source>
        <dbReference type="RuleBase" id="RU003346"/>
    </source>
</evidence>
<comment type="similarity">
    <text evidence="2 7">Belongs to the major facilitator superfamily. Sugar transporter (TC 2.A.1.1) family.</text>
</comment>
<evidence type="ECO:0000313" key="13">
    <source>
        <dbReference type="Proteomes" id="UP000677228"/>
    </source>
</evidence>
<evidence type="ECO:0000313" key="12">
    <source>
        <dbReference type="EMBL" id="CAF3712633.1"/>
    </source>
</evidence>
<dbReference type="EMBL" id="CAJOBA010004424">
    <property type="protein sequence ID" value="CAF3712633.1"/>
    <property type="molecule type" value="Genomic_DNA"/>
</dbReference>
<evidence type="ECO:0000256" key="5">
    <source>
        <dbReference type="ARBA" id="ARBA00022989"/>
    </source>
</evidence>
<evidence type="ECO:0000256" key="1">
    <source>
        <dbReference type="ARBA" id="ARBA00004141"/>
    </source>
</evidence>
<keyword evidence="5 9" id="KW-1133">Transmembrane helix</keyword>
<dbReference type="InterPro" id="IPR020846">
    <property type="entry name" value="MFS_dom"/>
</dbReference>
<comment type="subcellular location">
    <subcellularLocation>
        <location evidence="1">Membrane</location>
        <topology evidence="1">Multi-pass membrane protein</topology>
    </subcellularLocation>
</comment>
<dbReference type="InterPro" id="IPR003663">
    <property type="entry name" value="Sugar/inositol_transpt"/>
</dbReference>
<proteinExistence type="inferred from homology"/>
<dbReference type="GO" id="GO:0016020">
    <property type="term" value="C:membrane"/>
    <property type="evidence" value="ECO:0007669"/>
    <property type="project" value="UniProtKB-SubCell"/>
</dbReference>
<evidence type="ECO:0000259" key="10">
    <source>
        <dbReference type="PROSITE" id="PS50850"/>
    </source>
</evidence>
<dbReference type="CDD" id="cd17356">
    <property type="entry name" value="MFS_HXT"/>
    <property type="match status" value="1"/>
</dbReference>
<keyword evidence="3 7" id="KW-0813">Transport</keyword>
<accession>A0A8S2DIJ9</accession>
<evidence type="ECO:0000256" key="2">
    <source>
        <dbReference type="ARBA" id="ARBA00010992"/>
    </source>
</evidence>
<dbReference type="NCBIfam" id="TIGR00879">
    <property type="entry name" value="SP"/>
    <property type="match status" value="1"/>
</dbReference>
<protein>
    <recommendedName>
        <fullName evidence="10">Major facilitator superfamily (MFS) profile domain-containing protein</fullName>
    </recommendedName>
</protein>
<name>A0A8S2DIJ9_9BILA</name>
<evidence type="ECO:0000256" key="9">
    <source>
        <dbReference type="SAM" id="Phobius"/>
    </source>
</evidence>
<dbReference type="PRINTS" id="PR00171">
    <property type="entry name" value="SUGRTRNSPORT"/>
</dbReference>
<feature type="compositionally biased region" description="Polar residues" evidence="8">
    <location>
        <begin position="539"/>
        <end position="561"/>
    </location>
</feature>
<dbReference type="SUPFAM" id="SSF103473">
    <property type="entry name" value="MFS general substrate transporter"/>
    <property type="match status" value="1"/>
</dbReference>
<dbReference type="Gene3D" id="1.20.1250.20">
    <property type="entry name" value="MFS general substrate transporter like domains"/>
    <property type="match status" value="1"/>
</dbReference>
<feature type="transmembrane region" description="Helical" evidence="9">
    <location>
        <begin position="435"/>
        <end position="457"/>
    </location>
</feature>
<feature type="transmembrane region" description="Helical" evidence="9">
    <location>
        <begin position="293"/>
        <end position="319"/>
    </location>
</feature>
<dbReference type="EMBL" id="CAJNOK010004419">
    <property type="protein sequence ID" value="CAF0937129.1"/>
    <property type="molecule type" value="Genomic_DNA"/>
</dbReference>
<dbReference type="PANTHER" id="PTHR48022">
    <property type="entry name" value="PLASTIDIC GLUCOSE TRANSPORTER 4"/>
    <property type="match status" value="1"/>
</dbReference>
<dbReference type="PROSITE" id="PS00217">
    <property type="entry name" value="SUGAR_TRANSPORT_2"/>
    <property type="match status" value="1"/>
</dbReference>